<name>A0AAW0DKX3_9AGAR</name>
<keyword evidence="3" id="KW-1185">Reference proteome</keyword>
<feature type="compositionally biased region" description="Polar residues" evidence="1">
    <location>
        <begin position="70"/>
        <end position="95"/>
    </location>
</feature>
<evidence type="ECO:0000313" key="3">
    <source>
        <dbReference type="Proteomes" id="UP001362999"/>
    </source>
</evidence>
<evidence type="ECO:0000256" key="1">
    <source>
        <dbReference type="SAM" id="MobiDB-lite"/>
    </source>
</evidence>
<comment type="caution">
    <text evidence="2">The sequence shown here is derived from an EMBL/GenBank/DDBJ whole genome shotgun (WGS) entry which is preliminary data.</text>
</comment>
<feature type="region of interest" description="Disordered" evidence="1">
    <location>
        <begin position="68"/>
        <end position="103"/>
    </location>
</feature>
<dbReference type="Proteomes" id="UP001362999">
    <property type="component" value="Unassembled WGS sequence"/>
</dbReference>
<dbReference type="EMBL" id="JAWWNJ010000007">
    <property type="protein sequence ID" value="KAK7051859.1"/>
    <property type="molecule type" value="Genomic_DNA"/>
</dbReference>
<accession>A0AAW0DKX3</accession>
<gene>
    <name evidence="2" type="ORF">R3P38DRAFT_3172183</name>
</gene>
<proteinExistence type="predicted"/>
<organism evidence="2 3">
    <name type="scientific">Favolaschia claudopus</name>
    <dbReference type="NCBI Taxonomy" id="2862362"/>
    <lineage>
        <taxon>Eukaryota</taxon>
        <taxon>Fungi</taxon>
        <taxon>Dikarya</taxon>
        <taxon>Basidiomycota</taxon>
        <taxon>Agaricomycotina</taxon>
        <taxon>Agaricomycetes</taxon>
        <taxon>Agaricomycetidae</taxon>
        <taxon>Agaricales</taxon>
        <taxon>Marasmiineae</taxon>
        <taxon>Mycenaceae</taxon>
        <taxon>Favolaschia</taxon>
    </lineage>
</organism>
<sequence>MLLPAHFPATLPLVAPNHSLVFAFDTELRASAHSNFPSSASTARLDLLTDSYDERTDYVSQRICRDGNKTVPTLTSSPSTATRDQNCTQRASSKRPQPLRASSALDAATSIGAMGRRAAPRYLGTPAPARGKPKVRRRYLLRFRFLTHSNDAHADAGSLHTLYPRSPASNSPPIPCTSNHTAAALHSCAAPPNRGRFRNE</sequence>
<evidence type="ECO:0000313" key="2">
    <source>
        <dbReference type="EMBL" id="KAK7051859.1"/>
    </source>
</evidence>
<reference evidence="2 3" key="1">
    <citation type="journal article" date="2024" name="J Genomics">
        <title>Draft genome sequencing and assembly of Favolaschia claudopus CIRM-BRFM 2984 isolated from oak limbs.</title>
        <authorList>
            <person name="Navarro D."/>
            <person name="Drula E."/>
            <person name="Chaduli D."/>
            <person name="Cazenave R."/>
            <person name="Ahrendt S."/>
            <person name="Wang J."/>
            <person name="Lipzen A."/>
            <person name="Daum C."/>
            <person name="Barry K."/>
            <person name="Grigoriev I.V."/>
            <person name="Favel A."/>
            <person name="Rosso M.N."/>
            <person name="Martin F."/>
        </authorList>
    </citation>
    <scope>NUCLEOTIDE SEQUENCE [LARGE SCALE GENOMIC DNA]</scope>
    <source>
        <strain evidence="2 3">CIRM-BRFM 2984</strain>
    </source>
</reference>
<dbReference type="AlphaFoldDB" id="A0AAW0DKX3"/>
<protein>
    <submittedName>
        <fullName evidence="2">Uncharacterized protein</fullName>
    </submittedName>
</protein>